<keyword evidence="2" id="KW-0732">Signal</keyword>
<reference evidence="3 4" key="1">
    <citation type="submission" date="2018-07" db="EMBL/GenBank/DDBJ databases">
        <title>Lactobacillus curvatus genome sequence.</title>
        <authorList>
            <person name="Prechtl R."/>
        </authorList>
    </citation>
    <scope>NUCLEOTIDE SEQUENCE [LARGE SCALE GENOMIC DNA]</scope>
    <source>
        <strain evidence="3 4">TMW 1.1928</strain>
    </source>
</reference>
<organism evidence="3 4">
    <name type="scientific">Latilactobacillus curvatus</name>
    <name type="common">Lactobacillus curvatus</name>
    <dbReference type="NCBI Taxonomy" id="28038"/>
    <lineage>
        <taxon>Bacteria</taxon>
        <taxon>Bacillati</taxon>
        <taxon>Bacillota</taxon>
        <taxon>Bacilli</taxon>
        <taxon>Lactobacillales</taxon>
        <taxon>Lactobacillaceae</taxon>
        <taxon>Latilactobacillus</taxon>
    </lineage>
</organism>
<name>A0A385AF46_LATCU</name>
<evidence type="ECO:0000256" key="1">
    <source>
        <dbReference type="SAM" id="MobiDB-lite"/>
    </source>
</evidence>
<dbReference type="RefSeq" id="WP_111447779.1">
    <property type="nucleotide sequence ID" value="NZ_CP029966.1"/>
</dbReference>
<sequence length="197" mass="21422">MKKVLGIAMVSLCAMTLAACSSKGSDKKESSTSSSKVEKATNRTTTKKAAEPNTIPTDADHDWFFKDNVFYAGNETMTLEKSEVLDGAESGTKVLVLHTTILNNSKKEQDPSNFYMVVHAKQKTDTSNIDLTPGSLSIDDNGNSPFQDEQDNLNNALLPGKKVNAVLMFTLKNSNPVTVEFSNADFAKIGTKTYDVK</sequence>
<evidence type="ECO:0000313" key="3">
    <source>
        <dbReference type="EMBL" id="AXN36223.1"/>
    </source>
</evidence>
<gene>
    <name evidence="3" type="ORF">DT351_07505</name>
</gene>
<evidence type="ECO:0000313" key="4">
    <source>
        <dbReference type="Proteomes" id="UP000257607"/>
    </source>
</evidence>
<accession>A0A385AF46</accession>
<dbReference type="InterPro" id="IPR029050">
    <property type="entry name" value="Immunoprotect_excell_Ig-like"/>
</dbReference>
<evidence type="ECO:0000256" key="2">
    <source>
        <dbReference type="SAM" id="SignalP"/>
    </source>
</evidence>
<dbReference type="PROSITE" id="PS51257">
    <property type="entry name" value="PROKAR_LIPOPROTEIN"/>
    <property type="match status" value="1"/>
</dbReference>
<dbReference type="AlphaFoldDB" id="A0A385AF46"/>
<proteinExistence type="predicted"/>
<feature type="compositionally biased region" description="Basic and acidic residues" evidence="1">
    <location>
        <begin position="24"/>
        <end position="41"/>
    </location>
</feature>
<dbReference type="Proteomes" id="UP000257607">
    <property type="component" value="Chromosome"/>
</dbReference>
<dbReference type="Gene3D" id="2.60.40.1240">
    <property type="match status" value="1"/>
</dbReference>
<feature type="chain" id="PRO_5043478614" evidence="2">
    <location>
        <begin position="19"/>
        <end position="197"/>
    </location>
</feature>
<dbReference type="Pfam" id="PF16729">
    <property type="entry name" value="DUF5067"/>
    <property type="match status" value="1"/>
</dbReference>
<dbReference type="EMBL" id="CP031003">
    <property type="protein sequence ID" value="AXN36223.1"/>
    <property type="molecule type" value="Genomic_DNA"/>
</dbReference>
<protein>
    <submittedName>
        <fullName evidence="3">DUF5067 domain-containing protein</fullName>
    </submittedName>
</protein>
<feature type="signal peptide" evidence="2">
    <location>
        <begin position="1"/>
        <end position="18"/>
    </location>
</feature>
<feature type="region of interest" description="Disordered" evidence="1">
    <location>
        <begin position="23"/>
        <end position="57"/>
    </location>
</feature>
<dbReference type="InterPro" id="IPR031989">
    <property type="entry name" value="DUF5067"/>
</dbReference>